<feature type="region of interest" description="Disordered" evidence="14">
    <location>
        <begin position="563"/>
        <end position="593"/>
    </location>
</feature>
<dbReference type="Pfam" id="PF18199">
    <property type="entry name" value="Dynein_C"/>
    <property type="match status" value="1"/>
</dbReference>
<dbReference type="SUPFAM" id="SSF90257">
    <property type="entry name" value="Myosin rod fragments"/>
    <property type="match status" value="1"/>
</dbReference>
<feature type="domain" description="AAA+ ATPase" evidence="15">
    <location>
        <begin position="1769"/>
        <end position="1908"/>
    </location>
</feature>
<keyword evidence="3" id="KW-0963">Cytoplasm</keyword>
<keyword evidence="11" id="KW-0206">Cytoskeleton</keyword>
<comment type="similarity">
    <text evidence="2">Belongs to the dynein heavy chain family.</text>
</comment>
<dbReference type="GO" id="GO:0005874">
    <property type="term" value="C:microtubule"/>
    <property type="evidence" value="ECO:0007669"/>
    <property type="project" value="UniProtKB-KW"/>
</dbReference>
<feature type="coiled-coil region" evidence="13">
    <location>
        <begin position="1044"/>
        <end position="1071"/>
    </location>
</feature>
<feature type="coiled-coil region" evidence="13">
    <location>
        <begin position="3227"/>
        <end position="3296"/>
    </location>
</feature>
<sequence length="4441" mass="491515">MSRERSLGVGKAGKPLTYGDVSVKREPETTSTWAYRRFIEHDNSTLEELTLRQRMRAKPTSDPTRIPGRGGRTSNMPRVGEWVIATDGAAIAGGLGATLGGSRSLSALTAGAQGGARQLEGVRAFPDSARVAGSAAAKPSRVAKAVAASELRVLSALAPLGAHSQPALGASRALGFGPSASEVGGEGDASGAVVLQQLSYTSEDIEILQPSHFFRPKQLVDVPGVGSSPHVPASLVLTRSAAAAIEQAAAGALESASGVSAIVGLSGSASTPALGGLEWRTTNLRHIAASSARMPAARMTRDAPALKDDGAPARSHSPPTPARAMADAPRAKRVPTVVDLTRLDATPAAISRERELERLAASRGLPADELEPEDALSKAPSFFPLANFDDLSFERGLMDSFLRTGKPDRGLSRFLAPTGEWGWAACDVLGYDEELRLFEIRWEATGKSKRVSRLNLVFDGEDHALFLHRLERVDEHRRGAEEALRHAKRIEELARRAPDAIGAAKVNAILDRLGKVARTSPLELLNRLVDELHASYSRASTRVDLEMKLPYTTDASALALPRKPHPLTVHRPPAPRLGTKLPTPDRSRSVARRTERLERTLPRASAPALRCLLAVRRETDAVRALSLLPPAAGEPLSLDEFVARHRQALETAMRAIQRLHIAYASEQIVNAYVSIEDVRERRQQAPVFERLVSLANVMMADAVRSAVYVAIDELLAQVRAFDPAEIEVIDFAEQLVESRPWKGHLPLLFIRIVPDAGAGAAAFAPPIAQYAHAIGELAMEIAGATRELRPIDARLLQSVANAAELDLANNGSTSLPQLIASDIDDLADEEGGYDGDDGVVSSHALDGLAPPPSPIRSAAVTEGARGARAPAPVVARDDALVVDASADERILSAAVELRRAVDACTAWPRRLADAYAGHCERLLLRHEDEYAAQMHARTAELSLHNWLKEYRDELAAHARAVVEVSSEICMYERVNLGMYCSDVGELRQALLDKAAALSAVLCATVSDQCRAQNERISKRFSEIAERVMEDAKDVEALTAKREYIGGMRKELDALEDEMATVKAKLRVLDDAQVVQHDDDFSLACATQAWPGQIEAAKARNDLAMEESHKLFTVELQEMQEQFLKDLSRYAKEVEAFKAMGDVSDVEGTYELVKQLQDKLADAKALAELINSREALFGWPLTQYEQVKKLSKSFEPFAQLWKIGCEWSTHYPIWMDGPFIEMIKAEVEENSQAWLLQLKKLNIAFAEKELPEPQRAAEAFLEKLTSFQALVPLIVQLRNPGLRDRHWDAISEKTGIALKPDPTFTLTRAIELKVMDYTAKIEEVSVVATQEYALETALDRMKREWEPLKLEVAPYKETGTYVLRAMDDILQLLDDQIVKTQAMRGSPFIGPFELRCTEWEQRLMYLQETLDEWISCQKVWLYLEPIFGSEDIMRQMPTEGRRFAAVDGMWRKVMKGAHASPEALRVGENEKLLAQFQDANKWLDLIQKGLNDYLETKRLLFPRFFFLSNDELLEILSQTKNPLAVQPHLGKCFEGISRLTFSDKGAITEMISPEAETVRLLAPIDPNEGNRKGNVEVWLCDVESEMIKTLRAVFADAIADYAVAQRTAWVDNWPGMTVLNASQRYWTAEVEDALRNKGVDGLLAYGAQLQRQLEAVVDKVRSGNLSSAMRTTIGALVTIDVHQRDVINEMAALQIGSAAAFEWLSQLRYYWEDAAAVPGGAFAAGTETMVVRMMNATRPYDFEYLGNSFRLVITPLTDRCYRTLIGAIHLNLGGAPEGPAGTGKTETTKDLAKALAKQCVVFNCSDGLDYLAMAKFFKGVAASGAWACFDEFNRIQLEVLSVVAQQVLSIQQAQNERKKSFIFSGTNLPIKPNCGVFITMNPGYAGRAELPDNLKALFRSCAMMVPSYEMISEISLYSYGFSDPRTCAQKLVGCLRLASEQLSSQDHYDYGMRAVKSIIVAAGSLKRNEPSTEELLLTMRAIKDVNLPKFTMEDIPLFNGITQDLFPGLHLEPPDYGSLMVALRNAAVGRGLQEVPAFLSKCVQLWETILVRHGLMLVGETYSGKTCVLNTLASALGSLKDDVSGAYLPVVLHTLNPKAVTMGQLYGQFDDISHEWSDGVLAVTYRAAATAPPTDRQWVMFDGPVDAVWIENMNTVLDDNKKLCLMSGEIIKMGPTQTMMFEVEDLSVASPATVSRVGIVYMQTVALGWEPIVDSWEAALPEHVRAHAPSKLLKAAIPPVLTAVRKVGREIVPTSFMMLVNSAVQLLSGLLRQNELAFGYAEGDAAPSRIPPADFAKKLEGLTMHALIWSLAGTADESSRPKLEQVLRDAIPKSVSCPYPDGESLFDITFDARAHKWTPWMKTVPEYRVPKETDVNSITVPTVDSVRIAATVRTLLLSNRPALVVGPTGTGKTVTVKAELGALDAHKWATQFITFSARTLAAQVQDIIESKLDKRRKFVLGPPHGTRCVFLVDDLNMPAKETYGAQPPIELLRQWMDHGGWFDTKANAFKQLQDIQFIAAMGPPGGGRNPISARFVRHFSVLSVVPFGHESLTLIFSKIIAWFLDDFDAKFKGFGAPIVAASIDVYRTVMAELLPTPTKSHYVFNLRDLVRIFQGLCRATPECLPEPVVLVRLWVHETQRVFQDRLVSTDDEDWLRAKLKELVGTHFTGVQARDVFPAGERPLVFGSFVRSTEEKLVYEEYVEMAAVRDNVDKHLANYNSVSKNPMPLVLFSMAVEHVSRIHRVIGIPGGNALLIGVGGSGRQSLAKLAAAMHGYPTYQIEITKNYGSEDWREDLKKMMQRAGRVGEPVAFILSDTQLKLESFLEDVNNLLNNGEVPNLFAPDETEGIIGELKPQCKELGITSATGIFGWFVERVKRNLHIVLCMSPVGEGLRTRLRQFPSLINCCTIDWFHGWPPDALDAVAGNFLGQMAMPGMDDDLINRLTRVCVHIQQTVIDATARYKAEMRRITYVTPPLYLRLLGTFKSVMGAKRAEVSAFKRRYDVGLEKLLNTAEQVQTMQIELEALKPQLIVKSAEADEMMIVIQRDQAQADKTKAIVQKEEAECKVQADEAGELKASCEADLAEAMPALNNALKALKGLSKNDIIELKAMKSPPNGVKLTMETVCILKGIKPSKVPAPDGKGKVDDYWEPSKKMMGDQGFLNSLFDFDKDNISDETIAKLAPYIEMPEFTPEVVGKGSVAAKGLCSWVRAMFVYNKVAKVVEPKRIALKGAEESLASAESKLAEKKAMLDAVIRKLQELTDQFDKTIKEKNSLEAQVDDCEKKLDRAQRLINGLGGEKTRWTQRSVDLGESLENLTGDIIVSAGVCTYLGPFMAAYRAACITDWSEFVRSLNIRCSQKFQLRATLGNEVAIRQWAVSGLPSDSFSTDNGIILKTSEQWPLMIDPQGQANKWVRNMEREKQMRVIKLSDSDFMRTLENAVQFGTPVLCENVGEELDPALEPLLLKQIFESGGIMSIRLGDADVQYSAAFRFYMTTKLSNPHYTPEVSTKVTLLNFTITPEGLEEQLLGIVVKKERPELEQQKSALIVENASNAAQLQQLEDKILHLLSAATGNILDDEVLINTLQQSKVKSTEIEEKVQIAEKTEAAIDDARAKYTSCAFRSSLLFFCISELAMIDSMYQWSMVWYTTLFVRAIGENAAARGAPPQSDKMEERLSSLNSWFTLLLYQQICRSLFEKHKLLFSTLLTARIMQGDKSLDADEWRFLLTGALTIGEGEPNPAEDWLPRRCWNDLAGLSKLPAFASLTASLRAHPAPWQRYYDALEPQAESLPDGWDGKLRPFQRVLVLRCLRPGKTLPALQIFVTAQMGKAYLEPPLFDIEGTFAESNAATPLVFILSPGSDPVQALYKFAEARGESKRLSSISLGQGQGVIAEVMISDALNDGGWVILQNCHLAESWMPMLEKTCEEITVDRAHADFRLWLTSAPSPKFPQVVLQNGIKMTQEPPNGLKANIASSFTTVSEAYFAECSKPAVLKKLVTGLFFFHASIQERRKFGALGWNIAYEFNQSDLSICQRQLQMYLNEFDEVPYKALSYMVGELNYGGRVTDDKDRRCITNILSDFYTPDMLDDAYRFAPEAPLYYAPPASSSLDELREYVRKLPINDPPEVFGLHANAEISCARAEAAEVFNALLSLQPRAAGGRGASPEELVDAVVRDIEGKVPHPWDLDEVMLKYPTEYLESMNTVLVQELSRYNRLLHVIRSSLSSIQKAIKGLVVMSSDLEAVFNSILNSQVPEMWAKKAYPSLKPLGSWVLNLTQRVHFLQSWIDRGKPAIFWISGFFFTQSFITGTRQNYARKHGIAIDQLNFHFDVMGHIRVESGAPPPTEGCYIHGLYLDGCRWDPLTEALGESEPKVLYSEVPVIWLKPTTQPVPQTGVYESPVYRTSARKGTLSTTGHSTNFVLFILLPSHDPQKHWVKRGVAMLCALDD</sequence>
<dbReference type="PANTHER" id="PTHR22878:SF70">
    <property type="entry name" value="DYNEIN HEAVY CHAIN 2, AXONEMAL"/>
    <property type="match status" value="1"/>
</dbReference>
<keyword evidence="4" id="KW-0493">Microtubule</keyword>
<dbReference type="OrthoDB" id="62629at2759"/>
<evidence type="ECO:0000256" key="8">
    <source>
        <dbReference type="ARBA" id="ARBA00023054"/>
    </source>
</evidence>
<gene>
    <name evidence="16" type="ORF">KFE25_007145</name>
</gene>
<dbReference type="InterPro" id="IPR013602">
    <property type="entry name" value="Dynein_heavy_linker"/>
</dbReference>
<dbReference type="InterPro" id="IPR042228">
    <property type="entry name" value="Dynein_linker_3"/>
</dbReference>
<comment type="caution">
    <text evidence="16">The sequence shown here is derived from an EMBL/GenBank/DDBJ whole genome shotgun (WGS) entry which is preliminary data.</text>
</comment>
<feature type="compositionally biased region" description="Basic and acidic residues" evidence="14">
    <location>
        <begin position="583"/>
        <end position="593"/>
    </location>
</feature>
<dbReference type="Gene3D" id="3.20.180.20">
    <property type="entry name" value="Dynein heavy chain, N-terminal domain 2"/>
    <property type="match status" value="1"/>
</dbReference>
<keyword evidence="7" id="KW-0243">Dynein</keyword>
<keyword evidence="12" id="KW-0966">Cell projection</keyword>
<dbReference type="FunFam" id="1.20.920.20:FF:000006">
    <property type="entry name" value="Dynein, axonemal, heavy chain 6"/>
    <property type="match status" value="1"/>
</dbReference>
<dbReference type="InterPro" id="IPR027417">
    <property type="entry name" value="P-loop_NTPase"/>
</dbReference>
<dbReference type="InterPro" id="IPR004273">
    <property type="entry name" value="Dynein_heavy_D6_P-loop"/>
</dbReference>
<dbReference type="InterPro" id="IPR035706">
    <property type="entry name" value="AAA_9"/>
</dbReference>
<dbReference type="Gene3D" id="1.10.8.720">
    <property type="entry name" value="Region D6 of dynein motor"/>
    <property type="match status" value="1"/>
</dbReference>
<keyword evidence="5" id="KW-0547">Nucleotide-binding</keyword>
<evidence type="ECO:0000256" key="9">
    <source>
        <dbReference type="ARBA" id="ARBA00023069"/>
    </source>
</evidence>
<dbReference type="Gene3D" id="3.40.50.300">
    <property type="entry name" value="P-loop containing nucleotide triphosphate hydrolases"/>
    <property type="match status" value="5"/>
</dbReference>
<dbReference type="Pfam" id="PF03028">
    <property type="entry name" value="Dynein_heavy"/>
    <property type="match status" value="1"/>
</dbReference>
<evidence type="ECO:0000256" key="10">
    <source>
        <dbReference type="ARBA" id="ARBA00023175"/>
    </source>
</evidence>
<dbReference type="FunFam" id="1.20.140.100:FF:000004">
    <property type="entry name" value="Dynein axonemal heavy chain 6"/>
    <property type="match status" value="1"/>
</dbReference>
<dbReference type="FunFam" id="3.20.180.20:FF:000003">
    <property type="entry name" value="Dynein heavy chain 12, axonemal"/>
    <property type="match status" value="1"/>
</dbReference>
<evidence type="ECO:0000256" key="12">
    <source>
        <dbReference type="ARBA" id="ARBA00023273"/>
    </source>
</evidence>
<dbReference type="Gene3D" id="1.20.920.20">
    <property type="match status" value="1"/>
</dbReference>
<dbReference type="InterPro" id="IPR024317">
    <property type="entry name" value="Dynein_heavy_chain_D4_dom"/>
</dbReference>
<dbReference type="PANTHER" id="PTHR22878">
    <property type="entry name" value="DYNEIN HEAVY CHAIN 6, AXONEMAL-LIKE-RELATED"/>
    <property type="match status" value="1"/>
</dbReference>
<dbReference type="FunFam" id="3.40.50.300:FF:000362">
    <property type="entry name" value="Dynein, axonemal, heavy chain 6"/>
    <property type="match status" value="1"/>
</dbReference>
<dbReference type="Gene3D" id="1.20.140.100">
    <property type="entry name" value="Dynein heavy chain, N-terminal domain 2"/>
    <property type="match status" value="1"/>
</dbReference>
<dbReference type="InterPro" id="IPR041658">
    <property type="entry name" value="AAA_lid_11"/>
</dbReference>
<dbReference type="Gene3D" id="6.10.140.1060">
    <property type="match status" value="1"/>
</dbReference>
<feature type="region of interest" description="Disordered" evidence="14">
    <location>
        <begin position="291"/>
        <end position="331"/>
    </location>
</feature>
<dbReference type="GO" id="GO:0045505">
    <property type="term" value="F:dynein intermediate chain binding"/>
    <property type="evidence" value="ECO:0007669"/>
    <property type="project" value="InterPro"/>
</dbReference>
<keyword evidence="10" id="KW-0505">Motor protein</keyword>
<evidence type="ECO:0000256" key="7">
    <source>
        <dbReference type="ARBA" id="ARBA00023017"/>
    </source>
</evidence>
<evidence type="ECO:0000256" key="2">
    <source>
        <dbReference type="ARBA" id="ARBA00008887"/>
    </source>
</evidence>
<evidence type="ECO:0000256" key="6">
    <source>
        <dbReference type="ARBA" id="ARBA00022840"/>
    </source>
</evidence>
<name>A0A8J5XIE4_DIALT</name>
<dbReference type="GO" id="GO:0051959">
    <property type="term" value="F:dynein light intermediate chain binding"/>
    <property type="evidence" value="ECO:0007669"/>
    <property type="project" value="InterPro"/>
</dbReference>
<feature type="region of interest" description="Disordered" evidence="14">
    <location>
        <begin position="1"/>
        <end position="25"/>
    </location>
</feature>
<dbReference type="GO" id="GO:0007018">
    <property type="term" value="P:microtubule-based movement"/>
    <property type="evidence" value="ECO:0007669"/>
    <property type="project" value="InterPro"/>
</dbReference>
<dbReference type="FunFam" id="1.20.58.1120:FF:000001">
    <property type="entry name" value="dynein heavy chain 2, axonemal"/>
    <property type="match status" value="1"/>
</dbReference>
<dbReference type="InterPro" id="IPR043157">
    <property type="entry name" value="Dynein_AAA1S"/>
</dbReference>
<dbReference type="CDD" id="cd00009">
    <property type="entry name" value="AAA"/>
    <property type="match status" value="1"/>
</dbReference>
<dbReference type="FunFam" id="3.40.50.300:FF:000063">
    <property type="entry name" value="dynein heavy chain 6, axonemal"/>
    <property type="match status" value="1"/>
</dbReference>
<evidence type="ECO:0000256" key="3">
    <source>
        <dbReference type="ARBA" id="ARBA00022490"/>
    </source>
</evidence>
<feature type="domain" description="AAA+ ATPase" evidence="15">
    <location>
        <begin position="2397"/>
        <end position="2548"/>
    </location>
</feature>
<dbReference type="InterPro" id="IPR024743">
    <property type="entry name" value="Dynein_HC_stalk"/>
</dbReference>
<dbReference type="Pfam" id="PF12775">
    <property type="entry name" value="AAA_7"/>
    <property type="match status" value="1"/>
</dbReference>
<proteinExistence type="inferred from homology"/>
<dbReference type="Gene3D" id="1.20.920.30">
    <property type="match status" value="1"/>
</dbReference>
<dbReference type="FunFam" id="1.10.8.1220:FF:000001">
    <property type="entry name" value="Dynein axonemal heavy chain 5"/>
    <property type="match status" value="1"/>
</dbReference>
<dbReference type="Gene3D" id="3.10.490.20">
    <property type="match status" value="1"/>
</dbReference>
<dbReference type="InterPro" id="IPR041228">
    <property type="entry name" value="Dynein_C"/>
</dbReference>
<dbReference type="InterPro" id="IPR003593">
    <property type="entry name" value="AAA+_ATPase"/>
</dbReference>
<dbReference type="InterPro" id="IPR026983">
    <property type="entry name" value="DHC"/>
</dbReference>
<dbReference type="Gene3D" id="1.10.8.710">
    <property type="match status" value="1"/>
</dbReference>
<dbReference type="InterPro" id="IPR041589">
    <property type="entry name" value="DNAH3_AAA_lid_1"/>
</dbReference>
<dbReference type="FunFam" id="1.10.8.720:FF:000001">
    <property type="entry name" value="dynein heavy chain 7, axonemal"/>
    <property type="match status" value="1"/>
</dbReference>
<dbReference type="Pfam" id="PF12781">
    <property type="entry name" value="AAA_9"/>
    <property type="match status" value="1"/>
</dbReference>
<dbReference type="InterPro" id="IPR042222">
    <property type="entry name" value="Dynein_2_N"/>
</dbReference>
<dbReference type="FunFam" id="1.20.1270.280:FF:000001">
    <property type="entry name" value="dynein heavy chain 7, axonemal"/>
    <property type="match status" value="1"/>
</dbReference>
<accession>A0A8J5XIE4</accession>
<evidence type="ECO:0000256" key="1">
    <source>
        <dbReference type="ARBA" id="ARBA00004430"/>
    </source>
</evidence>
<dbReference type="Gene3D" id="1.10.287.2620">
    <property type="match status" value="1"/>
</dbReference>
<dbReference type="Pfam" id="PF12780">
    <property type="entry name" value="AAA_8"/>
    <property type="match status" value="1"/>
</dbReference>
<dbReference type="FunFam" id="3.40.50.300:FF:000223">
    <property type="entry name" value="Dynein heavy chain 3, axonemal"/>
    <property type="match status" value="1"/>
</dbReference>
<evidence type="ECO:0000256" key="5">
    <source>
        <dbReference type="ARBA" id="ARBA00022741"/>
    </source>
</evidence>
<dbReference type="Pfam" id="PF12774">
    <property type="entry name" value="AAA_6"/>
    <property type="match status" value="1"/>
</dbReference>
<reference evidence="16" key="1">
    <citation type="submission" date="2021-05" db="EMBL/GenBank/DDBJ databases">
        <title>The genome of the haptophyte Pavlova lutheri (Diacronema luteri, Pavlovales) - a model for lipid biosynthesis in eukaryotic algae.</title>
        <authorList>
            <person name="Hulatt C.J."/>
            <person name="Posewitz M.C."/>
        </authorList>
    </citation>
    <scope>NUCLEOTIDE SEQUENCE</scope>
    <source>
        <strain evidence="16">NIVA-4/92</strain>
    </source>
</reference>
<feature type="region of interest" description="Disordered" evidence="14">
    <location>
        <begin position="55"/>
        <end position="76"/>
    </location>
</feature>
<dbReference type="EMBL" id="JAGTXO010000005">
    <property type="protein sequence ID" value="KAG8468093.1"/>
    <property type="molecule type" value="Genomic_DNA"/>
</dbReference>
<dbReference type="Pfam" id="PF17857">
    <property type="entry name" value="AAA_lid_1"/>
    <property type="match status" value="1"/>
</dbReference>
<dbReference type="FunFam" id="1.10.287.2620:FF:000002">
    <property type="entry name" value="Dynein heavy chain 2, axonemal"/>
    <property type="match status" value="1"/>
</dbReference>
<dbReference type="Gene3D" id="1.20.1270.280">
    <property type="match status" value="1"/>
</dbReference>
<comment type="subcellular location">
    <subcellularLocation>
        <location evidence="1">Cytoplasm</location>
        <location evidence="1">Cytoskeleton</location>
        <location evidence="1">Cilium axoneme</location>
    </subcellularLocation>
</comment>
<dbReference type="Pfam" id="PF17852">
    <property type="entry name" value="Dynein_AAA_lid"/>
    <property type="match status" value="1"/>
</dbReference>
<keyword evidence="9" id="KW-0969">Cilium</keyword>
<evidence type="ECO:0000313" key="16">
    <source>
        <dbReference type="EMBL" id="KAG8468093.1"/>
    </source>
</evidence>
<dbReference type="Pfam" id="PF18198">
    <property type="entry name" value="AAA_lid_11"/>
    <property type="match status" value="1"/>
</dbReference>
<dbReference type="FunFam" id="1.10.8.710:FF:000001">
    <property type="entry name" value="Dynein axonemal heavy chain 2"/>
    <property type="match status" value="1"/>
</dbReference>
<dbReference type="FunFam" id="3.40.50.300:FF:002141">
    <property type="entry name" value="Dynein heavy chain"/>
    <property type="match status" value="1"/>
</dbReference>
<keyword evidence="17" id="KW-1185">Reference proteome</keyword>
<dbReference type="FunFam" id="1.20.920.30:FF:000009">
    <property type="entry name" value="Dynein heavy chain 9"/>
    <property type="match status" value="1"/>
</dbReference>
<dbReference type="GO" id="GO:0005524">
    <property type="term" value="F:ATP binding"/>
    <property type="evidence" value="ECO:0007669"/>
    <property type="project" value="UniProtKB-KW"/>
</dbReference>
<dbReference type="GO" id="GO:0005858">
    <property type="term" value="C:axonemal dynein complex"/>
    <property type="evidence" value="ECO:0007669"/>
    <property type="project" value="UniProtKB-ARBA"/>
</dbReference>
<dbReference type="SUPFAM" id="SSF52540">
    <property type="entry name" value="P-loop containing nucleoside triphosphate hydrolases"/>
    <property type="match status" value="4"/>
</dbReference>
<evidence type="ECO:0000256" key="4">
    <source>
        <dbReference type="ARBA" id="ARBA00022701"/>
    </source>
</evidence>
<keyword evidence="6" id="KW-0067">ATP-binding</keyword>
<evidence type="ECO:0000256" key="13">
    <source>
        <dbReference type="SAM" id="Coils"/>
    </source>
</evidence>
<feature type="compositionally biased region" description="Basic and acidic residues" evidence="14">
    <location>
        <begin position="299"/>
        <end position="311"/>
    </location>
</feature>
<organism evidence="16 17">
    <name type="scientific">Diacronema lutheri</name>
    <name type="common">Unicellular marine alga</name>
    <name type="synonym">Monochrysis lutheri</name>
    <dbReference type="NCBI Taxonomy" id="2081491"/>
    <lineage>
        <taxon>Eukaryota</taxon>
        <taxon>Haptista</taxon>
        <taxon>Haptophyta</taxon>
        <taxon>Pavlovophyceae</taxon>
        <taxon>Pavlovales</taxon>
        <taxon>Pavlovaceae</taxon>
        <taxon>Diacronema</taxon>
    </lineage>
</organism>
<evidence type="ECO:0000256" key="14">
    <source>
        <dbReference type="SAM" id="MobiDB-lite"/>
    </source>
</evidence>
<dbReference type="Pfam" id="PF12777">
    <property type="entry name" value="MT"/>
    <property type="match status" value="1"/>
</dbReference>
<dbReference type="FunFam" id="3.10.490.20:FF:000001">
    <property type="entry name" value="dynein heavy chain 7, axonemal"/>
    <property type="match status" value="1"/>
</dbReference>
<dbReference type="OMA" id="INALCTP"/>
<dbReference type="Gene3D" id="1.10.472.130">
    <property type="match status" value="1"/>
</dbReference>
<dbReference type="Proteomes" id="UP000751190">
    <property type="component" value="Unassembled WGS sequence"/>
</dbReference>
<protein>
    <recommendedName>
        <fullName evidence="15">AAA+ ATPase domain-containing protein</fullName>
    </recommendedName>
</protein>
<evidence type="ECO:0000313" key="17">
    <source>
        <dbReference type="Proteomes" id="UP000751190"/>
    </source>
</evidence>
<keyword evidence="8 13" id="KW-0175">Coiled coil</keyword>
<dbReference type="GO" id="GO:0008569">
    <property type="term" value="F:minus-end-directed microtubule motor activity"/>
    <property type="evidence" value="ECO:0007669"/>
    <property type="project" value="InterPro"/>
</dbReference>
<dbReference type="Gene3D" id="1.10.8.1220">
    <property type="match status" value="1"/>
</dbReference>
<dbReference type="SMART" id="SM00382">
    <property type="entry name" value="AAA"/>
    <property type="match status" value="2"/>
</dbReference>
<dbReference type="Pfam" id="PF08393">
    <property type="entry name" value="DHC_N2"/>
    <property type="match status" value="1"/>
</dbReference>
<evidence type="ECO:0000256" key="11">
    <source>
        <dbReference type="ARBA" id="ARBA00023212"/>
    </source>
</evidence>
<dbReference type="InterPro" id="IPR043160">
    <property type="entry name" value="Dynein_C_barrel"/>
</dbReference>
<dbReference type="InterPro" id="IPR041466">
    <property type="entry name" value="Dynein_AAA5_ext"/>
</dbReference>
<dbReference type="InterPro" id="IPR042219">
    <property type="entry name" value="AAA_lid_11_sf"/>
</dbReference>
<evidence type="ECO:0000259" key="15">
    <source>
        <dbReference type="SMART" id="SM00382"/>
    </source>
</evidence>
<dbReference type="Gene3D" id="1.20.58.1120">
    <property type="match status" value="1"/>
</dbReference>
<dbReference type="InterPro" id="IPR035699">
    <property type="entry name" value="AAA_6"/>
</dbReference>